<gene>
    <name evidence="2" type="ORF">DRP53_10380</name>
</gene>
<evidence type="ECO:0000313" key="2">
    <source>
        <dbReference type="EMBL" id="RKX68615.1"/>
    </source>
</evidence>
<keyword evidence="1" id="KW-0472">Membrane</keyword>
<protein>
    <recommendedName>
        <fullName evidence="4">ABC transporter permease</fullName>
    </recommendedName>
</protein>
<feature type="transmembrane region" description="Helical" evidence="1">
    <location>
        <begin position="17"/>
        <end position="38"/>
    </location>
</feature>
<keyword evidence="1" id="KW-1133">Transmembrane helix</keyword>
<dbReference type="Pfam" id="PF12679">
    <property type="entry name" value="ABC2_membrane_2"/>
    <property type="match status" value="1"/>
</dbReference>
<evidence type="ECO:0000313" key="3">
    <source>
        <dbReference type="Proteomes" id="UP000268469"/>
    </source>
</evidence>
<reference evidence="2 3" key="1">
    <citation type="submission" date="2018-06" db="EMBL/GenBank/DDBJ databases">
        <title>Extensive metabolic versatility and redundancy in microbially diverse, dynamic hydrothermal sediments.</title>
        <authorList>
            <person name="Dombrowski N."/>
            <person name="Teske A."/>
            <person name="Baker B.J."/>
        </authorList>
    </citation>
    <scope>NUCLEOTIDE SEQUENCE [LARGE SCALE GENOMIC DNA]</scope>
    <source>
        <strain evidence="2">B36_G15</strain>
    </source>
</reference>
<name>A0A660SCS4_UNCW3</name>
<organism evidence="2 3">
    <name type="scientific">candidate division WOR-3 bacterium</name>
    <dbReference type="NCBI Taxonomy" id="2052148"/>
    <lineage>
        <taxon>Bacteria</taxon>
        <taxon>Bacteria division WOR-3</taxon>
    </lineage>
</organism>
<dbReference type="PANTHER" id="PTHR43471:SF10">
    <property type="entry name" value="SLL1107 PROTEIN"/>
    <property type="match status" value="1"/>
</dbReference>
<evidence type="ECO:0008006" key="4">
    <source>
        <dbReference type="Google" id="ProtNLM"/>
    </source>
</evidence>
<dbReference type="Proteomes" id="UP000268469">
    <property type="component" value="Unassembled WGS sequence"/>
</dbReference>
<keyword evidence="1" id="KW-0812">Transmembrane</keyword>
<proteinExistence type="predicted"/>
<sequence length="251" mass="28376">MREVILNSYREAIRDRVLLVVLAFGVAMIFSSLIIGPLTLGEEIRLAKDIGLGSILFFGLLIILFIGNRVLYRELNEKTCYLILTRPITRFQFIAGKAIGLFLTILVTSLILGIIFISYISLLTGSLQITAFLAVIGVIFQLTMLVGIVILAATFLNPFLGSLFTIFVYIFGQMIPRAILLAKFYKHLAIARILSIFHYIFPDLTYLDFRELLIYNNPIPLERILFGFSYAICYSLVMVLVAGLIFERKDL</sequence>
<dbReference type="GO" id="GO:0005886">
    <property type="term" value="C:plasma membrane"/>
    <property type="evidence" value="ECO:0007669"/>
    <property type="project" value="UniProtKB-SubCell"/>
</dbReference>
<dbReference type="PANTHER" id="PTHR43471">
    <property type="entry name" value="ABC TRANSPORTER PERMEASE"/>
    <property type="match status" value="1"/>
</dbReference>
<dbReference type="AlphaFoldDB" id="A0A660SCS4"/>
<feature type="transmembrane region" description="Helical" evidence="1">
    <location>
        <begin position="91"/>
        <end position="117"/>
    </location>
</feature>
<feature type="transmembrane region" description="Helical" evidence="1">
    <location>
        <begin position="159"/>
        <end position="182"/>
    </location>
</feature>
<evidence type="ECO:0000256" key="1">
    <source>
        <dbReference type="SAM" id="Phobius"/>
    </source>
</evidence>
<feature type="transmembrane region" description="Helical" evidence="1">
    <location>
        <begin position="50"/>
        <end position="71"/>
    </location>
</feature>
<dbReference type="EMBL" id="QNBE01000145">
    <property type="protein sequence ID" value="RKX68615.1"/>
    <property type="molecule type" value="Genomic_DNA"/>
</dbReference>
<dbReference type="GO" id="GO:0140359">
    <property type="term" value="F:ABC-type transporter activity"/>
    <property type="evidence" value="ECO:0007669"/>
    <property type="project" value="InterPro"/>
</dbReference>
<feature type="transmembrane region" description="Helical" evidence="1">
    <location>
        <begin position="227"/>
        <end position="246"/>
    </location>
</feature>
<accession>A0A660SCS4</accession>
<comment type="caution">
    <text evidence="2">The sequence shown here is derived from an EMBL/GenBank/DDBJ whole genome shotgun (WGS) entry which is preliminary data.</text>
</comment>
<feature type="transmembrane region" description="Helical" evidence="1">
    <location>
        <begin position="129"/>
        <end position="153"/>
    </location>
</feature>